<reference evidence="9" key="1">
    <citation type="submission" date="2021-06" db="EMBL/GenBank/DDBJ databases">
        <authorList>
            <person name="Hodson N. C."/>
            <person name="Mongue J. A."/>
            <person name="Jaron S. K."/>
        </authorList>
    </citation>
    <scope>NUCLEOTIDE SEQUENCE</scope>
</reference>
<feature type="region of interest" description="Disordered" evidence="7">
    <location>
        <begin position="306"/>
        <end position="334"/>
    </location>
</feature>
<keyword evidence="6" id="KW-0539">Nucleus</keyword>
<dbReference type="GO" id="GO:0000978">
    <property type="term" value="F:RNA polymerase II cis-regulatory region sequence-specific DNA binding"/>
    <property type="evidence" value="ECO:0007669"/>
    <property type="project" value="TreeGrafter"/>
</dbReference>
<proteinExistence type="inferred from homology"/>
<evidence type="ECO:0000256" key="3">
    <source>
        <dbReference type="ARBA" id="ARBA00023015"/>
    </source>
</evidence>
<evidence type="ECO:0000256" key="7">
    <source>
        <dbReference type="SAM" id="MobiDB-lite"/>
    </source>
</evidence>
<feature type="domain" description="BHLH" evidence="8">
    <location>
        <begin position="327"/>
        <end position="387"/>
    </location>
</feature>
<dbReference type="CDD" id="cd11397">
    <property type="entry name" value="bHLHzip_MITF_like"/>
    <property type="match status" value="1"/>
</dbReference>
<keyword evidence="3" id="KW-0805">Transcription regulation</keyword>
<dbReference type="InterPro" id="IPR031867">
    <property type="entry name" value="MiT/TFE_N"/>
</dbReference>
<comment type="similarity">
    <text evidence="2">Belongs to the MiT/TFE family.</text>
</comment>
<evidence type="ECO:0000256" key="6">
    <source>
        <dbReference type="ARBA" id="ARBA00023242"/>
    </source>
</evidence>
<dbReference type="Pfam" id="PF15951">
    <property type="entry name" value="MITF_TFEB_C_3_N"/>
    <property type="match status" value="1"/>
</dbReference>
<evidence type="ECO:0000256" key="5">
    <source>
        <dbReference type="ARBA" id="ARBA00023163"/>
    </source>
</evidence>
<evidence type="ECO:0000313" key="9">
    <source>
        <dbReference type="EMBL" id="CAG7727807.1"/>
    </source>
</evidence>
<dbReference type="PROSITE" id="PS50888">
    <property type="entry name" value="BHLH"/>
    <property type="match status" value="1"/>
</dbReference>
<protein>
    <recommendedName>
        <fullName evidence="8">BHLH domain-containing protein</fullName>
    </recommendedName>
</protein>
<dbReference type="EMBL" id="CAJVCH010154046">
    <property type="protein sequence ID" value="CAG7727807.1"/>
    <property type="molecule type" value="Genomic_DNA"/>
</dbReference>
<evidence type="ECO:0000259" key="8">
    <source>
        <dbReference type="PROSITE" id="PS50888"/>
    </source>
</evidence>
<evidence type="ECO:0000313" key="10">
    <source>
        <dbReference type="Proteomes" id="UP000708208"/>
    </source>
</evidence>
<evidence type="ECO:0000256" key="4">
    <source>
        <dbReference type="ARBA" id="ARBA00023125"/>
    </source>
</evidence>
<evidence type="ECO:0000256" key="1">
    <source>
        <dbReference type="ARBA" id="ARBA00004123"/>
    </source>
</evidence>
<feature type="compositionally biased region" description="Low complexity" evidence="7">
    <location>
        <begin position="167"/>
        <end position="180"/>
    </location>
</feature>
<dbReference type="InterPro" id="IPR011598">
    <property type="entry name" value="bHLH_dom"/>
</dbReference>
<dbReference type="OrthoDB" id="6242697at2759"/>
<name>A0A8J2K030_9HEXA</name>
<feature type="compositionally biased region" description="Polar residues" evidence="7">
    <location>
        <begin position="218"/>
        <end position="239"/>
    </location>
</feature>
<sequence>MDPCRDFNPLDLGDQESGIDLAFDMSVILNGTLDEHDIFDPTEITKDASLITPPSSLNYYQLKSKPVNDSSPSQTNYKVMPRSRTNFKQELMREQTVQEEKRQAELKAQQQRHNIQSASVPFQSSNNNVDVPVPPQVLRVQTRLENPTYYHLKHSQQRQVRQYLNHSVPGSVPQSPVSSPLTALQTDGRNGLSALSSPQLQQRLQLNGPFAVSAPPTLLNSTPSGTSSPAPQSSLATSLNSIGPEEDVEAYLVEDILSLEADRPNSSIVQQEKYFSPTSKTLNDSSFATINFGTGLDSQDSVASVLEGSAPVSPDDHVRQAQAKDRQKKDNHNMIERRRRFNINDRIKELGTLLPRNQDDPYFDQVGEFRPNKGTILKASVDYIKLLKGDSEKLKPLEAELKRSEMENRRHLLRIQELEKLLKLSGIPLHELEPTWKPGGLTDTLGDYIKAEVTVKKEPDLLNHCEGVSEMLALDDLMEDDSTVVTGSGDPMLTQTLDVLDEIPSQQLHDGMDFF</sequence>
<organism evidence="9 10">
    <name type="scientific">Allacma fusca</name>
    <dbReference type="NCBI Taxonomy" id="39272"/>
    <lineage>
        <taxon>Eukaryota</taxon>
        <taxon>Metazoa</taxon>
        <taxon>Ecdysozoa</taxon>
        <taxon>Arthropoda</taxon>
        <taxon>Hexapoda</taxon>
        <taxon>Collembola</taxon>
        <taxon>Symphypleona</taxon>
        <taxon>Sminthuridae</taxon>
        <taxon>Allacma</taxon>
    </lineage>
</organism>
<dbReference type="Pfam" id="PF00010">
    <property type="entry name" value="HLH"/>
    <property type="match status" value="1"/>
</dbReference>
<feature type="region of interest" description="Disordered" evidence="7">
    <location>
        <begin position="211"/>
        <end position="239"/>
    </location>
</feature>
<comment type="caution">
    <text evidence="9">The sequence shown here is derived from an EMBL/GenBank/DDBJ whole genome shotgun (WGS) entry which is preliminary data.</text>
</comment>
<evidence type="ECO:0000256" key="2">
    <source>
        <dbReference type="ARBA" id="ARBA00008289"/>
    </source>
</evidence>
<dbReference type="GO" id="GO:0005634">
    <property type="term" value="C:nucleus"/>
    <property type="evidence" value="ECO:0007669"/>
    <property type="project" value="UniProtKB-SubCell"/>
</dbReference>
<keyword evidence="10" id="KW-1185">Reference proteome</keyword>
<dbReference type="AlphaFoldDB" id="A0A8J2K030"/>
<accession>A0A8J2K030</accession>
<dbReference type="PANTHER" id="PTHR45776">
    <property type="entry name" value="MIP04163P"/>
    <property type="match status" value="1"/>
</dbReference>
<dbReference type="GO" id="GO:0000981">
    <property type="term" value="F:DNA-binding transcription factor activity, RNA polymerase II-specific"/>
    <property type="evidence" value="ECO:0007669"/>
    <property type="project" value="TreeGrafter"/>
</dbReference>
<comment type="subcellular location">
    <subcellularLocation>
        <location evidence="1">Nucleus</location>
    </subcellularLocation>
</comment>
<feature type="region of interest" description="Disordered" evidence="7">
    <location>
        <begin position="167"/>
        <end position="199"/>
    </location>
</feature>
<dbReference type="SMART" id="SM00353">
    <property type="entry name" value="HLH"/>
    <property type="match status" value="1"/>
</dbReference>
<feature type="compositionally biased region" description="Basic and acidic residues" evidence="7">
    <location>
        <begin position="314"/>
        <end position="334"/>
    </location>
</feature>
<gene>
    <name evidence="9" type="ORF">AFUS01_LOCUS16631</name>
</gene>
<dbReference type="GO" id="GO:0046983">
    <property type="term" value="F:protein dimerization activity"/>
    <property type="evidence" value="ECO:0007669"/>
    <property type="project" value="InterPro"/>
</dbReference>
<keyword evidence="5" id="KW-0804">Transcription</keyword>
<dbReference type="PANTHER" id="PTHR45776:SF2">
    <property type="entry name" value="MIP04163P"/>
    <property type="match status" value="1"/>
</dbReference>
<keyword evidence="4" id="KW-0238">DNA-binding</keyword>
<dbReference type="Proteomes" id="UP000708208">
    <property type="component" value="Unassembled WGS sequence"/>
</dbReference>